<proteinExistence type="predicted"/>
<dbReference type="Pfam" id="PF00226">
    <property type="entry name" value="DnaJ"/>
    <property type="match status" value="1"/>
</dbReference>
<dbReference type="Gene3D" id="1.10.287.110">
    <property type="entry name" value="DnaJ domain"/>
    <property type="match status" value="1"/>
</dbReference>
<dbReference type="CDD" id="cd06257">
    <property type="entry name" value="DnaJ"/>
    <property type="match status" value="1"/>
</dbReference>
<keyword evidence="1" id="KW-0472">Membrane</keyword>
<reference evidence="3" key="1">
    <citation type="journal article" date="2020" name="Ecol. Evol.">
        <title>Genome structure and content of the rice root-knot nematode (Meloidogyne graminicola).</title>
        <authorList>
            <person name="Phan N.T."/>
            <person name="Danchin E.G.J."/>
            <person name="Klopp C."/>
            <person name="Perfus-Barbeoch L."/>
            <person name="Kozlowski D.K."/>
            <person name="Koutsovoulos G.D."/>
            <person name="Lopez-Roques C."/>
            <person name="Bouchez O."/>
            <person name="Zahm M."/>
            <person name="Besnard G."/>
            <person name="Bellafiore S."/>
        </authorList>
    </citation>
    <scope>NUCLEOTIDE SEQUENCE</scope>
    <source>
        <strain evidence="3">VN-18</strain>
    </source>
</reference>
<evidence type="ECO:0000313" key="4">
    <source>
        <dbReference type="Proteomes" id="UP000605970"/>
    </source>
</evidence>
<dbReference type="EMBL" id="JABEBT010000050">
    <property type="protein sequence ID" value="KAF7634837.1"/>
    <property type="molecule type" value="Genomic_DNA"/>
</dbReference>
<feature type="transmembrane region" description="Helical" evidence="1">
    <location>
        <begin position="12"/>
        <end position="31"/>
    </location>
</feature>
<evidence type="ECO:0000259" key="2">
    <source>
        <dbReference type="PROSITE" id="PS50076"/>
    </source>
</evidence>
<gene>
    <name evidence="3" type="ORF">Mgra_00005731</name>
</gene>
<dbReference type="SMART" id="SM00271">
    <property type="entry name" value="DnaJ"/>
    <property type="match status" value="1"/>
</dbReference>
<protein>
    <submittedName>
        <fullName evidence="3">J domain-containing protein</fullName>
    </submittedName>
</protein>
<dbReference type="AlphaFoldDB" id="A0A8S9ZMX8"/>
<dbReference type="Proteomes" id="UP000605970">
    <property type="component" value="Unassembled WGS sequence"/>
</dbReference>
<dbReference type="SUPFAM" id="SSF46565">
    <property type="entry name" value="Chaperone J-domain"/>
    <property type="match status" value="1"/>
</dbReference>
<comment type="caution">
    <text evidence="3">The sequence shown here is derived from an EMBL/GenBank/DDBJ whole genome shotgun (WGS) entry which is preliminary data.</text>
</comment>
<sequence length="74" mass="8937">MCTNKNSINFDPFIILGLVPGCTLFQINRAYKKMALKWHPDKNLHQKEYAHQIHRKTLPKCLKRKEKYLKRIER</sequence>
<dbReference type="PRINTS" id="PR00625">
    <property type="entry name" value="JDOMAIN"/>
</dbReference>
<dbReference type="InterPro" id="IPR001623">
    <property type="entry name" value="DnaJ_domain"/>
</dbReference>
<evidence type="ECO:0000313" key="3">
    <source>
        <dbReference type="EMBL" id="KAF7634837.1"/>
    </source>
</evidence>
<dbReference type="PROSITE" id="PS50076">
    <property type="entry name" value="DNAJ_2"/>
    <property type="match status" value="1"/>
</dbReference>
<keyword evidence="1" id="KW-0812">Transmembrane</keyword>
<keyword evidence="1" id="KW-1133">Transmembrane helix</keyword>
<keyword evidence="4" id="KW-1185">Reference proteome</keyword>
<dbReference type="OrthoDB" id="10250354at2759"/>
<feature type="domain" description="J" evidence="2">
    <location>
        <begin position="11"/>
        <end position="74"/>
    </location>
</feature>
<organism evidence="3 4">
    <name type="scientific">Meloidogyne graminicola</name>
    <dbReference type="NCBI Taxonomy" id="189291"/>
    <lineage>
        <taxon>Eukaryota</taxon>
        <taxon>Metazoa</taxon>
        <taxon>Ecdysozoa</taxon>
        <taxon>Nematoda</taxon>
        <taxon>Chromadorea</taxon>
        <taxon>Rhabditida</taxon>
        <taxon>Tylenchina</taxon>
        <taxon>Tylenchomorpha</taxon>
        <taxon>Tylenchoidea</taxon>
        <taxon>Meloidogynidae</taxon>
        <taxon>Meloidogyninae</taxon>
        <taxon>Meloidogyne</taxon>
    </lineage>
</organism>
<evidence type="ECO:0000256" key="1">
    <source>
        <dbReference type="SAM" id="Phobius"/>
    </source>
</evidence>
<name>A0A8S9ZMX8_9BILA</name>
<dbReference type="InterPro" id="IPR036869">
    <property type="entry name" value="J_dom_sf"/>
</dbReference>
<accession>A0A8S9ZMX8</accession>